<gene>
    <name evidence="2" type="ORF">COCNU_12G002050</name>
</gene>
<evidence type="ECO:0000313" key="2">
    <source>
        <dbReference type="EMBL" id="KAG1365205.1"/>
    </source>
</evidence>
<dbReference type="SMART" id="SM00293">
    <property type="entry name" value="PWWP"/>
    <property type="match status" value="1"/>
</dbReference>
<evidence type="ECO:0000313" key="3">
    <source>
        <dbReference type="Proteomes" id="UP000797356"/>
    </source>
</evidence>
<dbReference type="CDD" id="cd05162">
    <property type="entry name" value="PWWP"/>
    <property type="match status" value="1"/>
</dbReference>
<dbReference type="SUPFAM" id="SSF63748">
    <property type="entry name" value="Tudor/PWWP/MBT"/>
    <property type="match status" value="1"/>
</dbReference>
<dbReference type="PROSITE" id="PS50812">
    <property type="entry name" value="PWWP"/>
    <property type="match status" value="1"/>
</dbReference>
<proteinExistence type="predicted"/>
<dbReference type="OrthoDB" id="784282at2759"/>
<keyword evidence="3" id="KW-1185">Reference proteome</keyword>
<dbReference type="AlphaFoldDB" id="A0A8K0IQL9"/>
<feature type="domain" description="PWWP" evidence="1">
    <location>
        <begin position="92"/>
        <end position="153"/>
    </location>
</feature>
<name>A0A8K0IQL9_COCNU</name>
<dbReference type="Gene3D" id="2.30.30.140">
    <property type="match status" value="1"/>
</dbReference>
<organism evidence="2 3">
    <name type="scientific">Cocos nucifera</name>
    <name type="common">Coconut palm</name>
    <dbReference type="NCBI Taxonomy" id="13894"/>
    <lineage>
        <taxon>Eukaryota</taxon>
        <taxon>Viridiplantae</taxon>
        <taxon>Streptophyta</taxon>
        <taxon>Embryophyta</taxon>
        <taxon>Tracheophyta</taxon>
        <taxon>Spermatophyta</taxon>
        <taxon>Magnoliopsida</taxon>
        <taxon>Liliopsida</taxon>
        <taxon>Arecaceae</taxon>
        <taxon>Arecoideae</taxon>
        <taxon>Cocoseae</taxon>
        <taxon>Attaleinae</taxon>
        <taxon>Cocos</taxon>
    </lineage>
</organism>
<dbReference type="PANTHER" id="PTHR10688:SF5">
    <property type="entry name" value="PWWP DOMAIN-CONTAINING PROTEIN 1-RELATED"/>
    <property type="match status" value="1"/>
</dbReference>
<sequence>MIFLANEVDRNPASAAVDASFVRQSGGSGSNPSMVLPDIDPAAVMVSESGDAGRDSPSVNVGIEQSVPVQVENGVLNAGAATPEFWMHGFEIGDMVWGKVKSHPWWPGYIYNVPFAPPDVRTTRKEGHLLVAFFGDSSYGWFLPDELIPFQPYYLEKSKQTTSKNFLLAMDEAVYEESRRAALGLTCRCRNARNFRYFGFPGYVRVDVPGYERGAEYSVKQIEASQESFVPEELLSSLMQLALASRSEEPWSIDFIRRKARLLAYRKAVYEEYDETYPQAFGVQPLSLSVLQ</sequence>
<reference evidence="2" key="2">
    <citation type="submission" date="2019-07" db="EMBL/GenBank/DDBJ databases">
        <authorList>
            <person name="Yang Y."/>
            <person name="Bocs S."/>
            <person name="Baudouin L."/>
        </authorList>
    </citation>
    <scope>NUCLEOTIDE SEQUENCE</scope>
    <source>
        <tissue evidence="2">Spear leaf of Hainan Tall coconut</tissue>
    </source>
</reference>
<comment type="caution">
    <text evidence="2">The sequence shown here is derived from an EMBL/GenBank/DDBJ whole genome shotgun (WGS) entry which is preliminary data.</text>
</comment>
<accession>A0A8K0IQL9</accession>
<dbReference type="InterPro" id="IPR000313">
    <property type="entry name" value="PWWP_dom"/>
</dbReference>
<dbReference type="PANTHER" id="PTHR10688">
    <property type="entry name" value="PWWP DOMAIN-CONTAINING PROTEIN"/>
    <property type="match status" value="1"/>
</dbReference>
<dbReference type="InterPro" id="IPR052657">
    <property type="entry name" value="PDP_family_Arabidopsis"/>
</dbReference>
<dbReference type="EMBL" id="CM017883">
    <property type="protein sequence ID" value="KAG1365205.1"/>
    <property type="molecule type" value="Genomic_DNA"/>
</dbReference>
<dbReference type="Pfam" id="PF00855">
    <property type="entry name" value="PWWP"/>
    <property type="match status" value="1"/>
</dbReference>
<reference evidence="2" key="1">
    <citation type="journal article" date="2017" name="Gigascience">
        <title>The genome draft of coconut (Cocos nucifera).</title>
        <authorList>
            <person name="Xiao Y."/>
            <person name="Xu P."/>
            <person name="Fan H."/>
            <person name="Baudouin L."/>
            <person name="Xia W."/>
            <person name="Bocs S."/>
            <person name="Xu J."/>
            <person name="Li Q."/>
            <person name="Guo A."/>
            <person name="Zhou L."/>
            <person name="Li J."/>
            <person name="Wu Y."/>
            <person name="Ma Z."/>
            <person name="Armero A."/>
            <person name="Issali A.E."/>
            <person name="Liu N."/>
            <person name="Peng M."/>
            <person name="Yang Y."/>
        </authorList>
    </citation>
    <scope>NUCLEOTIDE SEQUENCE</scope>
    <source>
        <tissue evidence="2">Spear leaf of Hainan Tall coconut</tissue>
    </source>
</reference>
<dbReference type="Proteomes" id="UP000797356">
    <property type="component" value="Chromosome 12"/>
</dbReference>
<evidence type="ECO:0000259" key="1">
    <source>
        <dbReference type="PROSITE" id="PS50812"/>
    </source>
</evidence>
<protein>
    <submittedName>
        <fullName evidence="2">Putative DNA mismatch repair protein Msh6-like</fullName>
    </submittedName>
</protein>